<dbReference type="AlphaFoldDB" id="A0A8H6Y8S8"/>
<dbReference type="Proteomes" id="UP000620124">
    <property type="component" value="Unassembled WGS sequence"/>
</dbReference>
<evidence type="ECO:0000313" key="1">
    <source>
        <dbReference type="EMBL" id="KAF7356448.1"/>
    </source>
</evidence>
<evidence type="ECO:0008006" key="3">
    <source>
        <dbReference type="Google" id="ProtNLM"/>
    </source>
</evidence>
<dbReference type="InterPro" id="IPR032675">
    <property type="entry name" value="LRR_dom_sf"/>
</dbReference>
<keyword evidence="2" id="KW-1185">Reference proteome</keyword>
<dbReference type="EMBL" id="JACAZI010000007">
    <property type="protein sequence ID" value="KAF7356448.1"/>
    <property type="molecule type" value="Genomic_DNA"/>
</dbReference>
<evidence type="ECO:0000313" key="2">
    <source>
        <dbReference type="Proteomes" id="UP000620124"/>
    </source>
</evidence>
<protein>
    <recommendedName>
        <fullName evidence="3">F-box domain-containing protein</fullName>
    </recommendedName>
</protein>
<dbReference type="OrthoDB" id="3258386at2759"/>
<dbReference type="Gene3D" id="3.80.10.10">
    <property type="entry name" value="Ribonuclease Inhibitor"/>
    <property type="match status" value="1"/>
</dbReference>
<proteinExistence type="predicted"/>
<gene>
    <name evidence="1" type="ORF">MVEN_00977900</name>
</gene>
<accession>A0A8H6Y8S8</accession>
<sequence length="526" mass="59249">MHRSLAISEIIDLIFAELQRPDYERNLGHKDFAALARTCKNFQNPALDHLWREQDTLTNLLKCLPSHLWEEKVDPAVSGSRGTFRITGPVSTSDWNIPFAYALRIRRLELHSWGITSPVADVFERISTALARDHLCPNLETLSFQIYEDRLFPYIRLFLGPKVIDTTICLPFSHASSLPDLPLRCSDLKRLAIDTFTSEGNTMLLRVVSNLVSRLERIEDLTLAKLSREALEHLPRLPSLRSLHLQRPLLEDIASFPQCRTSPRTPFPALRELYFGDTTIEFALGFLNLLSDCSLETFSFGTTVAATRFETGQLYATLTRRLSHTSLRTLYVEVAEDQEMPAPAGPIANYVINRDILAMLFCFSNLTTLALTPPVGFDIDDATAWDIARAWPKLEVLCLDAATELHHSSRISLGGLCAFAKHCKDLTNLTITFDASSVPPLGNSTENVISQSSLVFLGTNKSQIIDPVAVASFLSKLFPHLSVIHTYLNWFWEEPADEDEDDETANARLFNSRWKQVESMLADLKN</sequence>
<reference evidence="1" key="1">
    <citation type="submission" date="2020-05" db="EMBL/GenBank/DDBJ databases">
        <title>Mycena genomes resolve the evolution of fungal bioluminescence.</title>
        <authorList>
            <person name="Tsai I.J."/>
        </authorList>
    </citation>
    <scope>NUCLEOTIDE SEQUENCE</scope>
    <source>
        <strain evidence="1">CCC161011</strain>
    </source>
</reference>
<dbReference type="SUPFAM" id="SSF52047">
    <property type="entry name" value="RNI-like"/>
    <property type="match status" value="1"/>
</dbReference>
<organism evidence="1 2">
    <name type="scientific">Mycena venus</name>
    <dbReference type="NCBI Taxonomy" id="2733690"/>
    <lineage>
        <taxon>Eukaryota</taxon>
        <taxon>Fungi</taxon>
        <taxon>Dikarya</taxon>
        <taxon>Basidiomycota</taxon>
        <taxon>Agaricomycotina</taxon>
        <taxon>Agaricomycetes</taxon>
        <taxon>Agaricomycetidae</taxon>
        <taxon>Agaricales</taxon>
        <taxon>Marasmiineae</taxon>
        <taxon>Mycenaceae</taxon>
        <taxon>Mycena</taxon>
    </lineage>
</organism>
<comment type="caution">
    <text evidence="1">The sequence shown here is derived from an EMBL/GenBank/DDBJ whole genome shotgun (WGS) entry which is preliminary data.</text>
</comment>
<name>A0A8H6Y8S8_9AGAR</name>